<dbReference type="Gene3D" id="3.40.50.1110">
    <property type="entry name" value="SGNH hydrolase"/>
    <property type="match status" value="1"/>
</dbReference>
<dbReference type="Pfam" id="PF00657">
    <property type="entry name" value="Lipase_GDSL"/>
    <property type="match status" value="1"/>
</dbReference>
<feature type="signal peptide" evidence="2">
    <location>
        <begin position="1"/>
        <end position="22"/>
    </location>
</feature>
<dbReference type="PANTHER" id="PTHR45648:SF22">
    <property type="entry name" value="GDSL LIPASE_ACYLHYDROLASE FAMILY PROTEIN (AFU_ORTHOLOGUE AFUA_4G14700)"/>
    <property type="match status" value="1"/>
</dbReference>
<keyword evidence="2" id="KW-0732">Signal</keyword>
<evidence type="ECO:0000256" key="1">
    <source>
        <dbReference type="ARBA" id="ARBA00022801"/>
    </source>
</evidence>
<evidence type="ECO:0000313" key="4">
    <source>
        <dbReference type="Proteomes" id="UP001187682"/>
    </source>
</evidence>
<dbReference type="InterPro" id="IPR001087">
    <property type="entry name" value="GDSL"/>
</dbReference>
<dbReference type="InterPro" id="IPR051058">
    <property type="entry name" value="GDSL_Est/Lipase"/>
</dbReference>
<proteinExistence type="predicted"/>
<feature type="chain" id="PRO_5041933356" evidence="2">
    <location>
        <begin position="23"/>
        <end position="268"/>
    </location>
</feature>
<accession>A0AAE8SZE6</accession>
<dbReference type="AlphaFoldDB" id="A0AAE8SZE6"/>
<dbReference type="SUPFAM" id="SSF52266">
    <property type="entry name" value="SGNH hydrolase"/>
    <property type="match status" value="1"/>
</dbReference>
<comment type="caution">
    <text evidence="3">The sequence shown here is derived from an EMBL/GenBank/DDBJ whole genome shotgun (WGS) entry which is preliminary data.</text>
</comment>
<dbReference type="Proteomes" id="UP001187682">
    <property type="component" value="Unassembled WGS sequence"/>
</dbReference>
<protein>
    <submittedName>
        <fullName evidence="3">Related to cellulose-binding GDSL lipase/acylhydrolase</fullName>
    </submittedName>
</protein>
<dbReference type="InterPro" id="IPR036514">
    <property type="entry name" value="SGNH_hydro_sf"/>
</dbReference>
<evidence type="ECO:0000313" key="3">
    <source>
        <dbReference type="EMBL" id="SPO06733.1"/>
    </source>
</evidence>
<reference evidence="3" key="1">
    <citation type="submission" date="2018-03" db="EMBL/GenBank/DDBJ databases">
        <authorList>
            <person name="Guldener U."/>
        </authorList>
    </citation>
    <scope>NUCLEOTIDE SEQUENCE</scope>
</reference>
<keyword evidence="1" id="KW-0378">Hydrolase</keyword>
<dbReference type="EMBL" id="ONZQ02000017">
    <property type="protein sequence ID" value="SPO06733.1"/>
    <property type="molecule type" value="Genomic_DNA"/>
</dbReference>
<organism evidence="3 4">
    <name type="scientific">Cephalotrichum gorgonifer</name>
    <dbReference type="NCBI Taxonomy" id="2041049"/>
    <lineage>
        <taxon>Eukaryota</taxon>
        <taxon>Fungi</taxon>
        <taxon>Dikarya</taxon>
        <taxon>Ascomycota</taxon>
        <taxon>Pezizomycotina</taxon>
        <taxon>Sordariomycetes</taxon>
        <taxon>Hypocreomycetidae</taxon>
        <taxon>Microascales</taxon>
        <taxon>Microascaceae</taxon>
        <taxon>Cephalotrichum</taxon>
    </lineage>
</organism>
<gene>
    <name evidence="3" type="ORF">DNG_09427</name>
</gene>
<keyword evidence="4" id="KW-1185">Reference proteome</keyword>
<evidence type="ECO:0000256" key="2">
    <source>
        <dbReference type="SAM" id="SignalP"/>
    </source>
</evidence>
<sequence>MAAGLLAIITVLGFIAAPGALADPTCHFVTFGSSTTQTGFKSNLTWPSASNPLGNPSLPGWTTSGGLNWLGFDITEFNRSATFVDQVDDFEVNLAKKPTPWNSRNLLIGIWIANNDVGGSWNEPDLPEFYEQVSAKYFEQVQRLYNLGARQFVLLTCAPQETTPLMRTNGADLTKLAAAVELYNDVMARNLQVFKKTHRDPKGWLVHTANAYHEAMDHPEKYGAPDDICENLDSVSCLWWNNYHPGVAIHRLLGAGVAKVVGRPWFHT</sequence>
<dbReference type="GO" id="GO:0016788">
    <property type="term" value="F:hydrolase activity, acting on ester bonds"/>
    <property type="evidence" value="ECO:0007669"/>
    <property type="project" value="InterPro"/>
</dbReference>
<dbReference type="PANTHER" id="PTHR45648">
    <property type="entry name" value="GDSL LIPASE/ACYLHYDROLASE FAMILY PROTEIN (AFU_ORTHOLOGUE AFUA_4G14700)"/>
    <property type="match status" value="1"/>
</dbReference>
<name>A0AAE8SZE6_9PEZI</name>